<reference evidence="7" key="1">
    <citation type="journal article" date="2004" name="Nature">
        <title>Genome duplication in the teleost fish Tetraodon nigroviridis reveals the early vertebrate proto-karyotype.</title>
        <authorList>
            <person name="Jaillon O."/>
            <person name="Aury J.-M."/>
            <person name="Brunet F."/>
            <person name="Petit J.-L."/>
            <person name="Stange-Thomann N."/>
            <person name="Mauceli E."/>
            <person name="Bouneau L."/>
            <person name="Fischer C."/>
            <person name="Ozouf-Costaz C."/>
            <person name="Bernot A."/>
            <person name="Nicaud S."/>
            <person name="Jaffe D."/>
            <person name="Fisher S."/>
            <person name="Lutfalla G."/>
            <person name="Dossat C."/>
            <person name="Segurens B."/>
            <person name="Dasilva C."/>
            <person name="Salanoubat M."/>
            <person name="Levy M."/>
            <person name="Boudet N."/>
            <person name="Castellano S."/>
            <person name="Anthouard V."/>
            <person name="Jubin C."/>
            <person name="Castelli V."/>
            <person name="Katinka M."/>
            <person name="Vacherie B."/>
            <person name="Biemont C."/>
            <person name="Skalli Z."/>
            <person name="Cattolico L."/>
            <person name="Poulain J."/>
            <person name="De Berardinis V."/>
            <person name="Cruaud C."/>
            <person name="Duprat S."/>
            <person name="Brottier P."/>
            <person name="Coutanceau J.-P."/>
            <person name="Gouzy J."/>
            <person name="Parra G."/>
            <person name="Lardier G."/>
            <person name="Chapple C."/>
            <person name="McKernan K.J."/>
            <person name="McEwan P."/>
            <person name="Bosak S."/>
            <person name="Kellis M."/>
            <person name="Volff J.-N."/>
            <person name="Guigo R."/>
            <person name="Zody M.C."/>
            <person name="Mesirov J."/>
            <person name="Lindblad-Toh K."/>
            <person name="Birren B."/>
            <person name="Nusbaum C."/>
            <person name="Kahn D."/>
            <person name="Robinson-Rechavi M."/>
            <person name="Laudet V."/>
            <person name="Schachter V."/>
            <person name="Quetier F."/>
            <person name="Saurin W."/>
            <person name="Scarpelli C."/>
            <person name="Wincker P."/>
            <person name="Lander E.S."/>
            <person name="Weissenbach J."/>
            <person name="Roest Crollius H."/>
        </authorList>
    </citation>
    <scope>NUCLEOTIDE SEQUENCE [LARGE SCALE GENOMIC DNA]</scope>
</reference>
<dbReference type="GO" id="GO:0016477">
    <property type="term" value="P:cell migration"/>
    <property type="evidence" value="ECO:0007669"/>
    <property type="project" value="TreeGrafter"/>
</dbReference>
<feature type="region of interest" description="Disordered" evidence="5">
    <location>
        <begin position="227"/>
        <end position="390"/>
    </location>
</feature>
<dbReference type="GO" id="GO:0030427">
    <property type="term" value="C:site of polarized growth"/>
    <property type="evidence" value="ECO:0007669"/>
    <property type="project" value="TreeGrafter"/>
</dbReference>
<dbReference type="GO" id="GO:0030864">
    <property type="term" value="C:cortical actin cytoskeleton"/>
    <property type="evidence" value="ECO:0007669"/>
    <property type="project" value="TreeGrafter"/>
</dbReference>
<dbReference type="FunFam" id="2.30.30.40:FF:000398">
    <property type="entry name" value="Hematopoietic cell-specific Lyn substrate 1"/>
    <property type="match status" value="1"/>
</dbReference>
<dbReference type="Gene3D" id="2.30.30.40">
    <property type="entry name" value="SH3 Domains"/>
    <property type="match status" value="1"/>
</dbReference>
<dbReference type="Pfam" id="PF02218">
    <property type="entry name" value="HS1_rep"/>
    <property type="match status" value="5"/>
</dbReference>
<dbReference type="SUPFAM" id="SSF50044">
    <property type="entry name" value="SH3-domain"/>
    <property type="match status" value="1"/>
</dbReference>
<evidence type="ECO:0000256" key="3">
    <source>
        <dbReference type="ARBA" id="ARBA00022737"/>
    </source>
</evidence>
<dbReference type="KEGG" id="tng:GSTEN00023828G001"/>
<evidence type="ECO:0000256" key="1">
    <source>
        <dbReference type="ARBA" id="ARBA00022443"/>
    </source>
</evidence>
<dbReference type="GO" id="GO:0005886">
    <property type="term" value="C:plasma membrane"/>
    <property type="evidence" value="ECO:0007669"/>
    <property type="project" value="TreeGrafter"/>
</dbReference>
<evidence type="ECO:0000313" key="7">
    <source>
        <dbReference type="EMBL" id="CAG04186.1"/>
    </source>
</evidence>
<evidence type="ECO:0000256" key="2">
    <source>
        <dbReference type="ARBA" id="ARBA00022553"/>
    </source>
</evidence>
<dbReference type="InterPro" id="IPR036028">
    <property type="entry name" value="SH3-like_dom_sf"/>
</dbReference>
<dbReference type="PROSITE" id="PS51090">
    <property type="entry name" value="CORTACTIN"/>
    <property type="match status" value="5"/>
</dbReference>
<keyword evidence="3" id="KW-0677">Repeat</keyword>
<dbReference type="PANTHER" id="PTHR10829">
    <property type="entry name" value="CORTACTIN AND DREBRIN"/>
    <property type="match status" value="1"/>
</dbReference>
<dbReference type="PANTHER" id="PTHR10829:SF5">
    <property type="entry name" value="HEMATOPOIETIC LINEAGE CELL-SPECIFIC PROTEIN"/>
    <property type="match status" value="1"/>
</dbReference>
<dbReference type="EMBL" id="CAAE01014731">
    <property type="protein sequence ID" value="CAG04186.1"/>
    <property type="molecule type" value="Genomic_DNA"/>
</dbReference>
<dbReference type="Pfam" id="PF00018">
    <property type="entry name" value="SH3_1"/>
    <property type="match status" value="1"/>
</dbReference>
<comment type="caution">
    <text evidence="7">The sequence shown here is derived from an EMBL/GenBank/DDBJ whole genome shotgun (WGS) entry which is preliminary data.</text>
</comment>
<dbReference type="InterPro" id="IPR001452">
    <property type="entry name" value="SH3_domain"/>
</dbReference>
<proteinExistence type="predicted"/>
<feature type="compositionally biased region" description="Basic residues" evidence="5">
    <location>
        <begin position="363"/>
        <end position="378"/>
    </location>
</feature>
<feature type="compositionally biased region" description="Acidic residues" evidence="5">
    <location>
        <begin position="19"/>
        <end position="33"/>
    </location>
</feature>
<dbReference type="GO" id="GO:0030833">
    <property type="term" value="P:regulation of actin filament polymerization"/>
    <property type="evidence" value="ECO:0007669"/>
    <property type="project" value="TreeGrafter"/>
</dbReference>
<reference evidence="7" key="2">
    <citation type="submission" date="2004-02" db="EMBL/GenBank/DDBJ databases">
        <authorList>
            <consortium name="Genoscope"/>
            <consortium name="Whitehead Institute Centre for Genome Research"/>
        </authorList>
    </citation>
    <scope>NUCLEOTIDE SEQUENCE</scope>
</reference>
<accession>Q4S596</accession>
<dbReference type="GO" id="GO:0051015">
    <property type="term" value="F:actin filament binding"/>
    <property type="evidence" value="ECO:0007669"/>
    <property type="project" value="TreeGrafter"/>
</dbReference>
<dbReference type="SMART" id="SM00326">
    <property type="entry name" value="SH3"/>
    <property type="match status" value="1"/>
</dbReference>
<feature type="compositionally biased region" description="Basic and acidic residues" evidence="5">
    <location>
        <begin position="153"/>
        <end position="165"/>
    </location>
</feature>
<feature type="compositionally biased region" description="Low complexity" evidence="5">
    <location>
        <begin position="339"/>
        <end position="350"/>
    </location>
</feature>
<evidence type="ECO:0000256" key="5">
    <source>
        <dbReference type="SAM" id="MobiDB-lite"/>
    </source>
</evidence>
<keyword evidence="2" id="KW-0597">Phosphoprotein</keyword>
<feature type="region of interest" description="Disordered" evidence="5">
    <location>
        <begin position="1"/>
        <end position="49"/>
    </location>
</feature>
<dbReference type="PRINTS" id="PR00452">
    <property type="entry name" value="SH3DOMAIN"/>
</dbReference>
<name>Q4S596_TETNG</name>
<dbReference type="OrthoDB" id="5971719at2759"/>
<evidence type="ECO:0000256" key="4">
    <source>
        <dbReference type="PROSITE-ProRule" id="PRU00192"/>
    </source>
</evidence>
<dbReference type="InterPro" id="IPR003134">
    <property type="entry name" value="Hs1_Cortactin"/>
</dbReference>
<dbReference type="GO" id="GO:0005884">
    <property type="term" value="C:actin filament"/>
    <property type="evidence" value="ECO:0007669"/>
    <property type="project" value="TreeGrafter"/>
</dbReference>
<dbReference type="AlphaFoldDB" id="Q4S596"/>
<organism evidence="7">
    <name type="scientific">Tetraodon nigroviridis</name>
    <name type="common">Spotted green pufferfish</name>
    <name type="synonym">Chelonodon nigroviridis</name>
    <dbReference type="NCBI Taxonomy" id="99883"/>
    <lineage>
        <taxon>Eukaryota</taxon>
        <taxon>Metazoa</taxon>
        <taxon>Chordata</taxon>
        <taxon>Craniata</taxon>
        <taxon>Vertebrata</taxon>
        <taxon>Euteleostomi</taxon>
        <taxon>Actinopterygii</taxon>
        <taxon>Neopterygii</taxon>
        <taxon>Teleostei</taxon>
        <taxon>Neoteleostei</taxon>
        <taxon>Acanthomorphata</taxon>
        <taxon>Eupercaria</taxon>
        <taxon>Tetraodontiformes</taxon>
        <taxon>Tetradontoidea</taxon>
        <taxon>Tetraodontidae</taxon>
        <taxon>Tetraodon</taxon>
    </lineage>
</organism>
<feature type="region of interest" description="Disordered" evidence="5">
    <location>
        <begin position="148"/>
        <end position="171"/>
    </location>
</feature>
<feature type="compositionally biased region" description="Basic and acidic residues" evidence="5">
    <location>
        <begin position="284"/>
        <end position="331"/>
    </location>
</feature>
<feature type="non-terminal residue" evidence="7">
    <location>
        <position position="1"/>
    </location>
</feature>
<gene>
    <name evidence="7" type="ORF">GSTENG00023828001</name>
</gene>
<protein>
    <submittedName>
        <fullName evidence="7">(spotted green pufferfish) hypothetical protein</fullName>
    </submittedName>
</protein>
<dbReference type="PROSITE" id="PS50002">
    <property type="entry name" value="SH3"/>
    <property type="match status" value="1"/>
</dbReference>
<evidence type="ECO:0000259" key="6">
    <source>
        <dbReference type="PROSITE" id="PS50002"/>
    </source>
</evidence>
<keyword evidence="1 4" id="KW-0728">SH3 domain</keyword>
<feature type="domain" description="SH3" evidence="6">
    <location>
        <begin position="480"/>
        <end position="537"/>
    </location>
</feature>
<sequence length="537" mass="61022">MWRSAVGHNVEVKVSKEGDDWETDPDFENDVSEQEQRWGAKTIQGSGRKEHIRWDAHEPPFRPGLSVAELRKEVAVEHEQVKQKDQTPKASYGYGGKFGVEKDRMDKVALGNDYVASVDKHSSQKDASKGFGGKFGVEKDRVDKSALGFGYKGEVEQHTSQRDYSKGFGGKYGVEKEKVDKSALGYDYKGQTEKHQSQRDYSRGFGGKFGVEREKVDKAALGYDYKGETEKHQSQRDYTSGFGGRYGVQTDRMDKSAAGFSDMDAPTSSYEKTQPFEASSADAGKLKARFESMAKASGEENRRKAEEEKARRRARESRERELAERRQEVGARARRRQHAPAAFASAFHSFSCRRRGAEERTSRRTSRRTSQTRRRSLSVHHPLSARRERMWKKEQSRRLHFLMHFLLTFQEEPQYDEPPSLPPRSSDFLEAEAEADAPLLPNRSPQVDEEEEEDTGVYEDLGELAPPAPADVKALICQLSCGQRAKAIYDYVGEADDEISFNPEDIITHIEMIDEGWWRGECRGRTGLFPALYVQLL</sequence>